<keyword evidence="2" id="KW-1133">Transmembrane helix</keyword>
<sequence length="383" mass="45453">MFSSQFTWTILQIITISILYYFIFQAITVEDQQKQISFIRHGARSPNKYNPLDQILWKNYKPGYLTEKGFQQLYDLGQQSQTDYFYDSDKNCIYQKLNFVSSVIPRVMHSFIAFVQGLCPNNFQEILRSYFLDYYSKYSQNEKILNEIVQSNFTNPLNFDFITFKMERDFLFHGHSSTQCPKLDDIKLEIMNNQEYLNKNEEFKQRPEFQEVFQQMKYSNSSLDQATITINKMKTFYGGYKCNKYQGFDKPVLSLNAQKYLDEVFIYKFYNMDNSRSIQHFSALTEIFQWIIQQINGDHTISIYFGHDSNQVAILAVLIEEPLIPPFASKLSFVIQGEYVNLYFQNERLVTKMCRSKINCTRGQVIKYLQKYISKNLNDLCQI</sequence>
<dbReference type="EMBL" id="CAJJDO010000009">
    <property type="protein sequence ID" value="CAD8140664.1"/>
    <property type="molecule type" value="Genomic_DNA"/>
</dbReference>
<reference evidence="3" key="1">
    <citation type="submission" date="2021-01" db="EMBL/GenBank/DDBJ databases">
        <authorList>
            <consortium name="Genoscope - CEA"/>
            <person name="William W."/>
        </authorList>
    </citation>
    <scope>NUCLEOTIDE SEQUENCE</scope>
</reference>
<proteinExistence type="predicted"/>
<dbReference type="GO" id="GO:0016791">
    <property type="term" value="F:phosphatase activity"/>
    <property type="evidence" value="ECO:0007669"/>
    <property type="project" value="TreeGrafter"/>
</dbReference>
<evidence type="ECO:0000313" key="4">
    <source>
        <dbReference type="Proteomes" id="UP000689195"/>
    </source>
</evidence>
<dbReference type="PANTHER" id="PTHR11567">
    <property type="entry name" value="ACID PHOSPHATASE-RELATED"/>
    <property type="match status" value="1"/>
</dbReference>
<evidence type="ECO:0000256" key="1">
    <source>
        <dbReference type="ARBA" id="ARBA00022801"/>
    </source>
</evidence>
<evidence type="ECO:0000256" key="2">
    <source>
        <dbReference type="SAM" id="Phobius"/>
    </source>
</evidence>
<evidence type="ECO:0008006" key="5">
    <source>
        <dbReference type="Google" id="ProtNLM"/>
    </source>
</evidence>
<dbReference type="OrthoDB" id="258392at2759"/>
<organism evidence="3 4">
    <name type="scientific">Paramecium pentaurelia</name>
    <dbReference type="NCBI Taxonomy" id="43138"/>
    <lineage>
        <taxon>Eukaryota</taxon>
        <taxon>Sar</taxon>
        <taxon>Alveolata</taxon>
        <taxon>Ciliophora</taxon>
        <taxon>Intramacronucleata</taxon>
        <taxon>Oligohymenophorea</taxon>
        <taxon>Peniculida</taxon>
        <taxon>Parameciidae</taxon>
        <taxon>Paramecium</taxon>
    </lineage>
</organism>
<protein>
    <recommendedName>
        <fullName evidence="5">Histidine phosphatase family (Branch 2) protein</fullName>
    </recommendedName>
</protein>
<comment type="caution">
    <text evidence="3">The sequence shown here is derived from an EMBL/GenBank/DDBJ whole genome shotgun (WGS) entry which is preliminary data.</text>
</comment>
<name>A0A8S1SQ96_9CILI</name>
<evidence type="ECO:0000313" key="3">
    <source>
        <dbReference type="EMBL" id="CAD8140664.1"/>
    </source>
</evidence>
<keyword evidence="4" id="KW-1185">Reference proteome</keyword>
<dbReference type="Proteomes" id="UP000689195">
    <property type="component" value="Unassembled WGS sequence"/>
</dbReference>
<dbReference type="PANTHER" id="PTHR11567:SF110">
    <property type="entry name" value="2-PHOSPHOXYLOSE PHOSPHATASE 1"/>
    <property type="match status" value="1"/>
</dbReference>
<accession>A0A8S1SQ96</accession>
<keyword evidence="2" id="KW-0472">Membrane</keyword>
<feature type="transmembrane region" description="Helical" evidence="2">
    <location>
        <begin position="6"/>
        <end position="24"/>
    </location>
</feature>
<dbReference type="Pfam" id="PF00328">
    <property type="entry name" value="His_Phos_2"/>
    <property type="match status" value="1"/>
</dbReference>
<dbReference type="AlphaFoldDB" id="A0A8S1SQ96"/>
<gene>
    <name evidence="3" type="ORF">PPENT_87.1.T0090219</name>
</gene>
<dbReference type="InterPro" id="IPR050645">
    <property type="entry name" value="Histidine_acid_phosphatase"/>
</dbReference>
<keyword evidence="2" id="KW-0812">Transmembrane</keyword>
<keyword evidence="1" id="KW-0378">Hydrolase</keyword>
<dbReference type="InterPro" id="IPR000560">
    <property type="entry name" value="His_Pase_clade-2"/>
</dbReference>